<accession>Q4V3Y2</accession>
<keyword evidence="7 9" id="KW-0689">Ribosomal protein</keyword>
<dbReference type="EMBL" id="BT023224">
    <property type="protein sequence ID" value="AAY55640.1"/>
    <property type="molecule type" value="mRNA"/>
</dbReference>
<dbReference type="InterPro" id="IPR001569">
    <property type="entry name" value="Ribosomal_eL37"/>
</dbReference>
<evidence type="ECO:0000256" key="6">
    <source>
        <dbReference type="ARBA" id="ARBA00022884"/>
    </source>
</evidence>
<dbReference type="InterPro" id="IPR018267">
    <property type="entry name" value="Ribosomal_eL37_CS"/>
</dbReference>
<dbReference type="GO" id="GO:0008270">
    <property type="term" value="F:zinc ion binding"/>
    <property type="evidence" value="ECO:0007669"/>
    <property type="project" value="UniProtKB-KW"/>
</dbReference>
<feature type="compositionally biased region" description="Basic and acidic residues" evidence="10">
    <location>
        <begin position="51"/>
        <end position="63"/>
    </location>
</feature>
<keyword evidence="5 9" id="KW-0862">Zinc</keyword>
<dbReference type="PANTHER" id="PTHR10768:SF0">
    <property type="entry name" value="RIBOSOMAL PROTEIN L37"/>
    <property type="match status" value="1"/>
</dbReference>
<evidence type="ECO:0000256" key="4">
    <source>
        <dbReference type="ARBA" id="ARBA00022771"/>
    </source>
</evidence>
<name>Q4V3Y2_DROME</name>
<dbReference type="GO" id="GO:0005840">
    <property type="term" value="C:ribosome"/>
    <property type="evidence" value="ECO:0007669"/>
    <property type="project" value="UniProtKB-KW"/>
</dbReference>
<keyword evidence="8 9" id="KW-0687">Ribonucleoprotein</keyword>
<evidence type="ECO:0000256" key="9">
    <source>
        <dbReference type="RuleBase" id="RU000576"/>
    </source>
</evidence>
<dbReference type="SUPFAM" id="SSF57829">
    <property type="entry name" value="Zn-binding ribosomal proteins"/>
    <property type="match status" value="1"/>
</dbReference>
<dbReference type="GO" id="GO:1990904">
    <property type="term" value="C:ribonucleoprotein complex"/>
    <property type="evidence" value="ECO:0007669"/>
    <property type="project" value="UniProtKB-KW"/>
</dbReference>
<comment type="function">
    <text evidence="9">Component of the large ribosomal subunit. The ribosome is a large ribonucleoprotein complex responsible for the synthesis of proteins in the cell.</text>
</comment>
<proteinExistence type="evidence at transcript level"/>
<evidence type="ECO:0000256" key="5">
    <source>
        <dbReference type="ARBA" id="ARBA00022833"/>
    </source>
</evidence>
<keyword evidence="6 9" id="KW-0694">RNA-binding</keyword>
<keyword evidence="2 9" id="KW-0479">Metal-binding</keyword>
<dbReference type="Pfam" id="PF01907">
    <property type="entry name" value="Ribosomal_L37e"/>
    <property type="match status" value="1"/>
</dbReference>
<evidence type="ECO:0000313" key="11">
    <source>
        <dbReference type="EMBL" id="AAY55640.1"/>
    </source>
</evidence>
<dbReference type="PANTHER" id="PTHR10768">
    <property type="entry name" value="60S RIBOSOMAL PROTEIN L37"/>
    <property type="match status" value="1"/>
</dbReference>
<organism evidence="11">
    <name type="scientific">Drosophila melanogaster</name>
    <name type="common">Fruit fly</name>
    <dbReference type="NCBI Taxonomy" id="7227"/>
    <lineage>
        <taxon>Eukaryota</taxon>
        <taxon>Metazoa</taxon>
        <taxon>Ecdysozoa</taxon>
        <taxon>Arthropoda</taxon>
        <taxon>Hexapoda</taxon>
        <taxon>Insecta</taxon>
        <taxon>Pterygota</taxon>
        <taxon>Neoptera</taxon>
        <taxon>Endopterygota</taxon>
        <taxon>Diptera</taxon>
        <taxon>Brachycera</taxon>
        <taxon>Muscomorpha</taxon>
        <taxon>Ephydroidea</taxon>
        <taxon>Drosophilidae</taxon>
        <taxon>Drosophila</taxon>
        <taxon>Sophophora</taxon>
    </lineage>
</organism>
<keyword evidence="4" id="KW-0863">Zinc-finger</keyword>
<dbReference type="InterPro" id="IPR011332">
    <property type="entry name" value="Ribosomal_zn-bd"/>
</dbReference>
<evidence type="ECO:0000256" key="10">
    <source>
        <dbReference type="SAM" id="MobiDB-lite"/>
    </source>
</evidence>
<evidence type="ECO:0000256" key="1">
    <source>
        <dbReference type="ARBA" id="ARBA00009805"/>
    </source>
</evidence>
<dbReference type="GO" id="GO:0019843">
    <property type="term" value="F:rRNA binding"/>
    <property type="evidence" value="ECO:0007669"/>
    <property type="project" value="UniProtKB-KW"/>
</dbReference>
<evidence type="ECO:0000256" key="7">
    <source>
        <dbReference type="ARBA" id="ARBA00022980"/>
    </source>
</evidence>
<dbReference type="PROSITE" id="PS01077">
    <property type="entry name" value="RIBOSOMAL_L37E"/>
    <property type="match status" value="1"/>
</dbReference>
<evidence type="ECO:0000256" key="8">
    <source>
        <dbReference type="ARBA" id="ARBA00023274"/>
    </source>
</evidence>
<feature type="region of interest" description="Disordered" evidence="10">
    <location>
        <begin position="33"/>
        <end position="63"/>
    </location>
</feature>
<comment type="similarity">
    <text evidence="1 9">Belongs to the eukaryotic ribosomal protein eL37 family.</text>
</comment>
<reference evidence="11" key="1">
    <citation type="submission" date="2005-05" db="EMBL/GenBank/DDBJ databases">
        <authorList>
            <person name="Stapleton M."/>
            <person name="Carlson J."/>
            <person name="Chavez C."/>
            <person name="Frise E."/>
            <person name="George R."/>
            <person name="Pacleb J."/>
            <person name="Park S."/>
            <person name="Wan K."/>
            <person name="Yu C."/>
            <person name="Celniker S."/>
        </authorList>
    </citation>
    <scope>NUCLEOTIDE SEQUENCE</scope>
</reference>
<dbReference type="InterPro" id="IPR011331">
    <property type="entry name" value="Ribosomal_eL37/eL43"/>
</dbReference>
<evidence type="ECO:0000256" key="2">
    <source>
        <dbReference type="ARBA" id="ARBA00022723"/>
    </source>
</evidence>
<dbReference type="GO" id="GO:0003735">
    <property type="term" value="F:structural constituent of ribosome"/>
    <property type="evidence" value="ECO:0007669"/>
    <property type="project" value="InterPro"/>
</dbReference>
<evidence type="ECO:0000256" key="3">
    <source>
        <dbReference type="ARBA" id="ARBA00022730"/>
    </source>
</evidence>
<gene>
    <name evidence="11" type="primary">CG9873</name>
</gene>
<dbReference type="AlphaFoldDB" id="Q4V3Y2"/>
<protein>
    <recommendedName>
        <fullName evidence="9">Ribosomal protein L37</fullName>
    </recommendedName>
</protein>
<dbReference type="GO" id="GO:0006412">
    <property type="term" value="P:translation"/>
    <property type="evidence" value="ECO:0007669"/>
    <property type="project" value="InterPro"/>
</dbReference>
<sequence>MTKGTTSFGKRHNKTHTICRRCGNSSYHLQKSKCSQSAILRPRPEASTGPERPRVARRREREGCGTSRICAVVFATDCVKEVPLRKKPTKWRKESLISPIKAE</sequence>
<keyword evidence="3 9" id="KW-0699">rRNA-binding</keyword>
<dbReference type="Gene3D" id="2.20.25.30">
    <property type="match status" value="1"/>
</dbReference>